<evidence type="ECO:0000313" key="1">
    <source>
        <dbReference type="EMBL" id="MBX62909.1"/>
    </source>
</evidence>
<sequence length="33" mass="3752">MLPYTGVGSSLDSNTSINLFPFSSYKKKKEKKR</sequence>
<proteinExistence type="predicted"/>
<organism evidence="1">
    <name type="scientific">Rhizophora mucronata</name>
    <name type="common">Asiatic mangrove</name>
    <dbReference type="NCBI Taxonomy" id="61149"/>
    <lineage>
        <taxon>Eukaryota</taxon>
        <taxon>Viridiplantae</taxon>
        <taxon>Streptophyta</taxon>
        <taxon>Embryophyta</taxon>
        <taxon>Tracheophyta</taxon>
        <taxon>Spermatophyta</taxon>
        <taxon>Magnoliopsida</taxon>
        <taxon>eudicotyledons</taxon>
        <taxon>Gunneridae</taxon>
        <taxon>Pentapetalae</taxon>
        <taxon>rosids</taxon>
        <taxon>fabids</taxon>
        <taxon>Malpighiales</taxon>
        <taxon>Rhizophoraceae</taxon>
        <taxon>Rhizophora</taxon>
    </lineage>
</organism>
<dbReference type="AlphaFoldDB" id="A0A2P2Q7P0"/>
<protein>
    <submittedName>
        <fullName evidence="1">Uncharacterized protein</fullName>
    </submittedName>
</protein>
<dbReference type="EMBL" id="GGEC01082425">
    <property type="protein sequence ID" value="MBX62909.1"/>
    <property type="molecule type" value="Transcribed_RNA"/>
</dbReference>
<reference evidence="1" key="1">
    <citation type="submission" date="2018-02" db="EMBL/GenBank/DDBJ databases">
        <title>Rhizophora mucronata_Transcriptome.</title>
        <authorList>
            <person name="Meera S.P."/>
            <person name="Sreeshan A."/>
            <person name="Augustine A."/>
        </authorList>
    </citation>
    <scope>NUCLEOTIDE SEQUENCE</scope>
    <source>
        <tissue evidence="1">Leaf</tissue>
    </source>
</reference>
<name>A0A2P2Q7P0_RHIMU</name>
<accession>A0A2P2Q7P0</accession>